<protein>
    <submittedName>
        <fullName evidence="1">Uncharacterized protein</fullName>
    </submittedName>
</protein>
<keyword evidence="2" id="KW-1185">Reference proteome</keyword>
<comment type="caution">
    <text evidence="1">The sequence shown here is derived from an EMBL/GenBank/DDBJ whole genome shotgun (WGS) entry which is preliminary data.</text>
</comment>
<dbReference type="Proteomes" id="UP001145114">
    <property type="component" value="Unassembled WGS sequence"/>
</dbReference>
<gene>
    <name evidence="1" type="ORF">EV182_008771</name>
</gene>
<name>A0ACC1HI36_9FUNG</name>
<reference evidence="1" key="1">
    <citation type="submission" date="2022-06" db="EMBL/GenBank/DDBJ databases">
        <title>Phylogenomic reconstructions and comparative analyses of Kickxellomycotina fungi.</title>
        <authorList>
            <person name="Reynolds N.K."/>
            <person name="Stajich J.E."/>
            <person name="Barry K."/>
            <person name="Grigoriev I.V."/>
            <person name="Crous P."/>
            <person name="Smith M.E."/>
        </authorList>
    </citation>
    <scope>NUCLEOTIDE SEQUENCE</scope>
    <source>
        <strain evidence="1">RSA 2271</strain>
    </source>
</reference>
<feature type="non-terminal residue" evidence="1">
    <location>
        <position position="173"/>
    </location>
</feature>
<sequence length="173" mass="18760">MQMGDSGSLFSRSLEPYLSSHQTGEDTPGFGELGNNMQKVKDWLMRNKSHQQAPPALDPKSPERVAADKSRPVLPRPAPGDTSLILMGRELQPIKRKASDDYFIRPRKNRPAVSSVVEGDEAEPSKTYTQKGGDGSGGLDTARAATTTTKSTTTATATTSTERRKIKTKNGEI</sequence>
<dbReference type="EMBL" id="JAMZIH010004797">
    <property type="protein sequence ID" value="KAJ1676147.1"/>
    <property type="molecule type" value="Genomic_DNA"/>
</dbReference>
<evidence type="ECO:0000313" key="2">
    <source>
        <dbReference type="Proteomes" id="UP001145114"/>
    </source>
</evidence>
<evidence type="ECO:0000313" key="1">
    <source>
        <dbReference type="EMBL" id="KAJ1676147.1"/>
    </source>
</evidence>
<proteinExistence type="predicted"/>
<organism evidence="1 2">
    <name type="scientific">Spiromyces aspiralis</name>
    <dbReference type="NCBI Taxonomy" id="68401"/>
    <lineage>
        <taxon>Eukaryota</taxon>
        <taxon>Fungi</taxon>
        <taxon>Fungi incertae sedis</taxon>
        <taxon>Zoopagomycota</taxon>
        <taxon>Kickxellomycotina</taxon>
        <taxon>Kickxellomycetes</taxon>
        <taxon>Kickxellales</taxon>
        <taxon>Kickxellaceae</taxon>
        <taxon>Spiromyces</taxon>
    </lineage>
</organism>
<accession>A0ACC1HI36</accession>